<dbReference type="EMBL" id="CP073347">
    <property type="protein sequence ID" value="UTW13044.1"/>
    <property type="molecule type" value="Genomic_DNA"/>
</dbReference>
<name>A0ABY5HLN9_9GAMM</name>
<dbReference type="InterPro" id="IPR045220">
    <property type="entry name" value="FRHB/FDHB/HCAR-like"/>
</dbReference>
<organism evidence="3 4">
    <name type="scientific">Marinobacterium rhizophilum</name>
    <dbReference type="NCBI Taxonomy" id="420402"/>
    <lineage>
        <taxon>Bacteria</taxon>
        <taxon>Pseudomonadati</taxon>
        <taxon>Pseudomonadota</taxon>
        <taxon>Gammaproteobacteria</taxon>
        <taxon>Oceanospirillales</taxon>
        <taxon>Oceanospirillaceae</taxon>
        <taxon>Marinobacterium</taxon>
    </lineage>
</organism>
<evidence type="ECO:0000313" key="3">
    <source>
        <dbReference type="EMBL" id="UTW13044.1"/>
    </source>
</evidence>
<dbReference type="Pfam" id="PF04432">
    <property type="entry name" value="FrhB_FdhB_C"/>
    <property type="match status" value="1"/>
</dbReference>
<reference evidence="3" key="1">
    <citation type="submission" date="2021-04" db="EMBL/GenBank/DDBJ databases">
        <title>Oceanospirillales bacteria with DddD are important DMSP degraders in coastal seawater.</title>
        <authorList>
            <person name="Liu J."/>
        </authorList>
    </citation>
    <scope>NUCLEOTIDE SEQUENCE</scope>
    <source>
        <strain evidence="3">D13-1</strain>
    </source>
</reference>
<dbReference type="InterPro" id="IPR007525">
    <property type="entry name" value="FrhB_FdhB_C"/>
</dbReference>
<dbReference type="Proteomes" id="UP001058461">
    <property type="component" value="Chromosome"/>
</dbReference>
<gene>
    <name evidence="3" type="ORF">KDW95_05120</name>
</gene>
<evidence type="ECO:0000313" key="4">
    <source>
        <dbReference type="Proteomes" id="UP001058461"/>
    </source>
</evidence>
<feature type="domain" description="4Fe-4S ferredoxin-type" evidence="2">
    <location>
        <begin position="12"/>
        <end position="41"/>
    </location>
</feature>
<feature type="region of interest" description="Disordered" evidence="1">
    <location>
        <begin position="393"/>
        <end position="423"/>
    </location>
</feature>
<protein>
    <submittedName>
        <fullName evidence="3">Coenzyme F420 hydrogenase/dehydrogenase, beta subunit C-terminal domain</fullName>
    </submittedName>
</protein>
<dbReference type="RefSeq" id="WP_255855207.1">
    <property type="nucleotide sequence ID" value="NZ_CP073347.1"/>
</dbReference>
<accession>A0ABY5HLN9</accession>
<dbReference type="Pfam" id="PF04422">
    <property type="entry name" value="FrhB_FdhB_N"/>
    <property type="match status" value="1"/>
</dbReference>
<dbReference type="PANTHER" id="PTHR31332">
    <property type="entry name" value="7-HYDROXYMETHYL CHLOROPHYLL A REDUCTASE, CHLOROPLASTIC"/>
    <property type="match status" value="1"/>
</dbReference>
<sequence>MNHSSATAQQRLYRIVEEGMCTGCGLCQSVAGVDSVRVEKVTSGYQRPRVVGPLSHATVDQIYDVCPGIRVQGLAPRLIASDTRQDSLWGPYRQIVRGWAADPEVRFEGSTGGVLTALAGFLLASGRVAFVLHVKASQRHPTFGEPQLSFSQADVIEAAGSRYGPAAPLLDIRAVLDRGEPFAFIGKPCDITALNNYGRQDPRVDELVRYRLAPVCGGYRSPAATDQFIASLGIEPDELRSLRYRGRGCPGPVRAETHSGRVVEKRYADYWGEDETAWSLPFRCKVCPDGIGEGADIAASDTWPNDTIDPATEQLDPGTNALIVRTLAGQELLQAAVHAQALALGDEIGPRDLDSYQPHQVKKKQAALARLQGMEDEGRLGIRHQGLRLEALAAQQPESHFQRQRAGTRQRIRDGKASESAPE</sequence>
<evidence type="ECO:0000256" key="1">
    <source>
        <dbReference type="SAM" id="MobiDB-lite"/>
    </source>
</evidence>
<dbReference type="InterPro" id="IPR017896">
    <property type="entry name" value="4Fe4S_Fe-S-bd"/>
</dbReference>
<dbReference type="PANTHER" id="PTHR31332:SF0">
    <property type="entry name" value="7-HYDROXYMETHYL CHLOROPHYLL A REDUCTASE, CHLOROPLASTIC"/>
    <property type="match status" value="1"/>
</dbReference>
<keyword evidence="4" id="KW-1185">Reference proteome</keyword>
<dbReference type="InterPro" id="IPR007516">
    <property type="entry name" value="Co_F420_Hydgase/DH_bsu_N"/>
</dbReference>
<evidence type="ECO:0000259" key="2">
    <source>
        <dbReference type="PROSITE" id="PS51379"/>
    </source>
</evidence>
<dbReference type="PROSITE" id="PS51379">
    <property type="entry name" value="4FE4S_FER_2"/>
    <property type="match status" value="1"/>
</dbReference>
<proteinExistence type="predicted"/>